<protein>
    <recommendedName>
        <fullName evidence="1">DUF7600 domain-containing protein</fullName>
    </recommendedName>
</protein>
<sequence length="395" mass="45364">MAKSQPSKAFLVHSCCWSLLTKHFPNEEVNLDRLFEVCRNRPSSRRDRYKSEHLVTRKFILIKTNLLYIGWDSGAGGIGEEPWYPLQRPIIRGIGDATKQLSKIQRLEIGHSNKATSVDCFSLLPMEIRLEIASYLSTADFFGLRSTRFRINGDRGFLACLADIPRCRQWNWRSIYRCTAKIDRPYRHLWALRRHWMNNLWLADRYSMTQALKYQTNGGFQNNLLGEITWKEAAAAVRCDRNYVPGMDWNKCKNCWGEHIPLIQAVSLQDVIIGLVVFILDEPTKTGTKTYITGFDLISAAAETPNATIGYRLPGRQVTINLHNQELRGFTVVTGDGGIHAIRPIFNNKIVTSWIGHEGYDKMCNSTQIILKDEIKVISAKFDVSNFYYKEPYTT</sequence>
<name>A0A9W4HFA6_PENNA</name>
<proteinExistence type="predicted"/>
<evidence type="ECO:0000313" key="2">
    <source>
        <dbReference type="EMBL" id="CAG7994020.1"/>
    </source>
</evidence>
<evidence type="ECO:0000259" key="1">
    <source>
        <dbReference type="Pfam" id="PF24539"/>
    </source>
</evidence>
<organism evidence="2 3">
    <name type="scientific">Penicillium nalgiovense</name>
    <dbReference type="NCBI Taxonomy" id="60175"/>
    <lineage>
        <taxon>Eukaryota</taxon>
        <taxon>Fungi</taxon>
        <taxon>Dikarya</taxon>
        <taxon>Ascomycota</taxon>
        <taxon>Pezizomycotina</taxon>
        <taxon>Eurotiomycetes</taxon>
        <taxon>Eurotiomycetidae</taxon>
        <taxon>Eurotiales</taxon>
        <taxon>Aspergillaceae</taxon>
        <taxon>Penicillium</taxon>
    </lineage>
</organism>
<evidence type="ECO:0000313" key="3">
    <source>
        <dbReference type="Proteomes" id="UP001153461"/>
    </source>
</evidence>
<gene>
    <name evidence="2" type="ORF">PNAL_LOCUS1683</name>
</gene>
<dbReference type="EMBL" id="CAJVNV010000046">
    <property type="protein sequence ID" value="CAG7994020.1"/>
    <property type="molecule type" value="Genomic_DNA"/>
</dbReference>
<dbReference type="AlphaFoldDB" id="A0A9W4HFA6"/>
<dbReference type="Proteomes" id="UP001153461">
    <property type="component" value="Unassembled WGS sequence"/>
</dbReference>
<dbReference type="OrthoDB" id="410701at2759"/>
<reference evidence="2" key="1">
    <citation type="submission" date="2021-07" db="EMBL/GenBank/DDBJ databases">
        <authorList>
            <person name="Branca A.L. A."/>
        </authorList>
    </citation>
    <scope>NUCLEOTIDE SEQUENCE</scope>
</reference>
<feature type="domain" description="DUF7600" evidence="1">
    <location>
        <begin position="229"/>
        <end position="383"/>
    </location>
</feature>
<accession>A0A9W4HFA6</accession>
<dbReference type="Pfam" id="PF24539">
    <property type="entry name" value="DUF7600"/>
    <property type="match status" value="1"/>
</dbReference>
<comment type="caution">
    <text evidence="2">The sequence shown here is derived from an EMBL/GenBank/DDBJ whole genome shotgun (WGS) entry which is preliminary data.</text>
</comment>
<dbReference type="InterPro" id="IPR056021">
    <property type="entry name" value="DUF7600"/>
</dbReference>